<gene>
    <name evidence="4" type="ORF">LPJ61_003150</name>
</gene>
<dbReference type="InterPro" id="IPR051325">
    <property type="entry name" value="Nudix_hydrolase_domain"/>
</dbReference>
<evidence type="ECO:0000313" key="5">
    <source>
        <dbReference type="Proteomes" id="UP001143981"/>
    </source>
</evidence>
<dbReference type="Gene3D" id="3.90.79.10">
    <property type="entry name" value="Nucleoside Triphosphate Pyrophosphohydrolase"/>
    <property type="match status" value="1"/>
</dbReference>
<dbReference type="PROSITE" id="PS51462">
    <property type="entry name" value="NUDIX"/>
    <property type="match status" value="1"/>
</dbReference>
<dbReference type="PRINTS" id="PR00502">
    <property type="entry name" value="NUDIXFAMILY"/>
</dbReference>
<proteinExistence type="inferred from homology"/>
<dbReference type="PANTHER" id="PTHR21340:SF0">
    <property type="entry name" value="BIS(5'-NUCLEOSYL)-TETRAPHOSPHATASE [ASYMMETRICAL]"/>
    <property type="match status" value="1"/>
</dbReference>
<dbReference type="EMBL" id="JANBOI010000491">
    <property type="protein sequence ID" value="KAJ1730178.1"/>
    <property type="molecule type" value="Genomic_DNA"/>
</dbReference>
<dbReference type="SUPFAM" id="SSF55811">
    <property type="entry name" value="Nudix"/>
    <property type="match status" value="1"/>
</dbReference>
<dbReference type="InterPro" id="IPR000086">
    <property type="entry name" value="NUDIX_hydrolase_dom"/>
</dbReference>
<evidence type="ECO:0000256" key="1">
    <source>
        <dbReference type="ARBA" id="ARBA00022801"/>
    </source>
</evidence>
<accession>A0A9W8CWI9</accession>
<evidence type="ECO:0000256" key="2">
    <source>
        <dbReference type="RuleBase" id="RU003476"/>
    </source>
</evidence>
<dbReference type="GO" id="GO:0006167">
    <property type="term" value="P:AMP biosynthetic process"/>
    <property type="evidence" value="ECO:0007669"/>
    <property type="project" value="TreeGrafter"/>
</dbReference>
<dbReference type="InterPro" id="IPR015797">
    <property type="entry name" value="NUDIX_hydrolase-like_dom_sf"/>
</dbReference>
<keyword evidence="5" id="KW-1185">Reference proteome</keyword>
<protein>
    <recommendedName>
        <fullName evidence="3">Nudix hydrolase domain-containing protein</fullName>
    </recommendedName>
</protein>
<dbReference type="GO" id="GO:0004081">
    <property type="term" value="F:bis(5'-nucleosyl)-tetraphosphatase (asymmetrical) activity"/>
    <property type="evidence" value="ECO:0007669"/>
    <property type="project" value="TreeGrafter"/>
</dbReference>
<dbReference type="PANTHER" id="PTHR21340">
    <property type="entry name" value="DIADENOSINE 5,5-P1,P4-TETRAPHOSPHATE PYROPHOSPHOHYDROLASE MUTT"/>
    <property type="match status" value="1"/>
</dbReference>
<name>A0A9W8CWI9_9FUNG</name>
<dbReference type="InterPro" id="IPR020084">
    <property type="entry name" value="NUDIX_hydrolase_CS"/>
</dbReference>
<feature type="non-terminal residue" evidence="4">
    <location>
        <position position="113"/>
    </location>
</feature>
<organism evidence="4 5">
    <name type="scientific">Coemansia biformis</name>
    <dbReference type="NCBI Taxonomy" id="1286918"/>
    <lineage>
        <taxon>Eukaryota</taxon>
        <taxon>Fungi</taxon>
        <taxon>Fungi incertae sedis</taxon>
        <taxon>Zoopagomycota</taxon>
        <taxon>Kickxellomycotina</taxon>
        <taxon>Kickxellomycetes</taxon>
        <taxon>Kickxellales</taxon>
        <taxon>Kickxellaceae</taxon>
        <taxon>Coemansia</taxon>
    </lineage>
</organism>
<reference evidence="4" key="1">
    <citation type="submission" date="2022-07" db="EMBL/GenBank/DDBJ databases">
        <title>Phylogenomic reconstructions and comparative analyses of Kickxellomycotina fungi.</title>
        <authorList>
            <person name="Reynolds N.K."/>
            <person name="Stajich J.E."/>
            <person name="Barry K."/>
            <person name="Grigoriev I.V."/>
            <person name="Crous P."/>
            <person name="Smith M.E."/>
        </authorList>
    </citation>
    <scope>NUCLEOTIDE SEQUENCE</scope>
    <source>
        <strain evidence="4">BCRC 34381</strain>
    </source>
</reference>
<feature type="domain" description="Nudix hydrolase" evidence="3">
    <location>
        <begin position="7"/>
        <end position="113"/>
    </location>
</feature>
<dbReference type="OrthoDB" id="10259236at2759"/>
<evidence type="ECO:0000313" key="4">
    <source>
        <dbReference type="EMBL" id="KAJ1730178.1"/>
    </source>
</evidence>
<dbReference type="CDD" id="cd02883">
    <property type="entry name" value="NUDIX_Hydrolase"/>
    <property type="match status" value="1"/>
</dbReference>
<dbReference type="Proteomes" id="UP001143981">
    <property type="component" value="Unassembled WGS sequence"/>
</dbReference>
<dbReference type="Pfam" id="PF00293">
    <property type="entry name" value="NUDIX"/>
    <property type="match status" value="1"/>
</dbReference>
<evidence type="ECO:0000259" key="3">
    <source>
        <dbReference type="PROSITE" id="PS51462"/>
    </source>
</evidence>
<comment type="similarity">
    <text evidence="2">Belongs to the Nudix hydrolase family.</text>
</comment>
<comment type="caution">
    <text evidence="4">The sequence shown here is derived from an EMBL/GenBank/DDBJ whole genome shotgun (WGS) entry which is preliminary data.</text>
</comment>
<dbReference type="GO" id="GO:0006754">
    <property type="term" value="P:ATP biosynthetic process"/>
    <property type="evidence" value="ECO:0007669"/>
    <property type="project" value="TreeGrafter"/>
</dbReference>
<dbReference type="PROSITE" id="PS00893">
    <property type="entry name" value="NUDIX_BOX"/>
    <property type="match status" value="1"/>
</dbReference>
<dbReference type="InterPro" id="IPR020476">
    <property type="entry name" value="Nudix_hydrolase"/>
</dbReference>
<keyword evidence="1 2" id="KW-0378">Hydrolase</keyword>
<dbReference type="AlphaFoldDB" id="A0A9W8CWI9"/>
<sequence>MWYTRDEVMLSAGAVVFDSAGSRVLVIVNTGDSPPTASFPKGRIEPGERPEDAACREVEEEAGVVCRLWVGGLAGVETRYSEAIKKTKIVFWYAASVVETRAQRLEDHEQFEP</sequence>